<accession>A0A2C9WCF1</accession>
<name>A0A2C9WCF1_MANES</name>
<proteinExistence type="predicted"/>
<evidence type="ECO:0000313" key="1">
    <source>
        <dbReference type="EMBL" id="OAY57396.1"/>
    </source>
</evidence>
<dbReference type="EMBL" id="CM004388">
    <property type="protein sequence ID" value="OAY57396.1"/>
    <property type="molecule type" value="Genomic_DNA"/>
</dbReference>
<organism evidence="1">
    <name type="scientific">Manihot esculenta</name>
    <name type="common">Cassava</name>
    <name type="synonym">Jatropha manihot</name>
    <dbReference type="NCBI Taxonomy" id="3983"/>
    <lineage>
        <taxon>Eukaryota</taxon>
        <taxon>Viridiplantae</taxon>
        <taxon>Streptophyta</taxon>
        <taxon>Embryophyta</taxon>
        <taxon>Tracheophyta</taxon>
        <taxon>Spermatophyta</taxon>
        <taxon>Magnoliopsida</taxon>
        <taxon>eudicotyledons</taxon>
        <taxon>Gunneridae</taxon>
        <taxon>Pentapetalae</taxon>
        <taxon>rosids</taxon>
        <taxon>fabids</taxon>
        <taxon>Malpighiales</taxon>
        <taxon>Euphorbiaceae</taxon>
        <taxon>Crotonoideae</taxon>
        <taxon>Manihoteae</taxon>
        <taxon>Manihot</taxon>
    </lineage>
</organism>
<gene>
    <name evidence="1" type="ORF">MANES_02G093900</name>
</gene>
<dbReference type="AlphaFoldDB" id="A0A2C9WCF1"/>
<sequence length="45" mass="4840">MQAINYNTNSLSSDSYPSLGMAANNALIHQHCLNGSLSVNINFLT</sequence>
<reference evidence="1" key="1">
    <citation type="submission" date="2016-02" db="EMBL/GenBank/DDBJ databases">
        <title>WGS assembly of Manihot esculenta.</title>
        <authorList>
            <person name="Bredeson J.V."/>
            <person name="Prochnik S.E."/>
            <person name="Lyons J.B."/>
            <person name="Schmutz J."/>
            <person name="Grimwood J."/>
            <person name="Vrebalov J."/>
            <person name="Bart R.S."/>
            <person name="Amuge T."/>
            <person name="Ferguson M.E."/>
            <person name="Green R."/>
            <person name="Putnam N."/>
            <person name="Stites J."/>
            <person name="Rounsley S."/>
            <person name="Rokhsar D.S."/>
        </authorList>
    </citation>
    <scope>NUCLEOTIDE SEQUENCE [LARGE SCALE GENOMIC DNA]</scope>
    <source>
        <tissue evidence="1">Leaf</tissue>
    </source>
</reference>
<protein>
    <submittedName>
        <fullName evidence="1">Uncharacterized protein</fullName>
    </submittedName>
</protein>